<comment type="pathway">
    <text evidence="1">Lipid metabolism.</text>
</comment>
<dbReference type="RefSeq" id="XP_007799792.1">
    <property type="nucleotide sequence ID" value="XM_007801601.1"/>
</dbReference>
<feature type="active site" description="Charge relay system; for autoendoproteolytic cleavage activity" evidence="12">
    <location>
        <position position="878"/>
    </location>
</feature>
<dbReference type="UniPathway" id="UPA00558">
    <property type="reaction ID" value="UER00616"/>
</dbReference>
<feature type="compositionally biased region" description="Low complexity" evidence="13">
    <location>
        <begin position="428"/>
        <end position="442"/>
    </location>
</feature>
<proteinExistence type="inferred from homology"/>
<comment type="pathway">
    <text evidence="12">Phospholipid metabolism; phosphatidylethanolamine biosynthesis; phosphatidylethanolamine from CDP-diacylglycerol: step 2/2.</text>
</comment>
<reference evidence="17" key="1">
    <citation type="journal article" date="2014" name="BMC Genomics">
        <title>Genome characteristics reveal the impact of lichenization on lichen-forming fungus Endocarpon pusillum Hedwig (Verrucariales, Ascomycota).</title>
        <authorList>
            <person name="Wang Y.-Y."/>
            <person name="Liu B."/>
            <person name="Zhang X.-Y."/>
            <person name="Zhou Q.-M."/>
            <person name="Zhang T."/>
            <person name="Li H."/>
            <person name="Yu Y.-F."/>
            <person name="Zhang X.-L."/>
            <person name="Hao X.-Y."/>
            <person name="Wang M."/>
            <person name="Wang L."/>
            <person name="Wei J.-C."/>
        </authorList>
    </citation>
    <scope>NUCLEOTIDE SEQUENCE [LARGE SCALE GENOMIC DNA]</scope>
    <source>
        <strain evidence="17">Z07020 / HMAS-L-300199</strain>
    </source>
</reference>
<dbReference type="GO" id="GO:0006646">
    <property type="term" value="P:phosphatidylethanolamine biosynthetic process"/>
    <property type="evidence" value="ECO:0007669"/>
    <property type="project" value="UniProtKB-UniRule"/>
</dbReference>
<dbReference type="EC" id="4.1.1.65" evidence="12"/>
<keyword evidence="8 12" id="KW-0594">Phospholipid biosynthesis</keyword>
<feature type="chain" id="PRO_5023278251" description="Phosphatidylserine decarboxylase 2 beta chain" evidence="12">
    <location>
        <begin position="1"/>
        <end position="1022"/>
    </location>
</feature>
<keyword evidence="5 12" id="KW-0443">Lipid metabolism</keyword>
<evidence type="ECO:0000256" key="3">
    <source>
        <dbReference type="ARBA" id="ARBA00022793"/>
    </source>
</evidence>
<dbReference type="OMA" id="TCASRDW"/>
<evidence type="ECO:0000313" key="17">
    <source>
        <dbReference type="Proteomes" id="UP000019373"/>
    </source>
</evidence>
<dbReference type="GO" id="GO:0000139">
    <property type="term" value="C:Golgi membrane"/>
    <property type="evidence" value="ECO:0007669"/>
    <property type="project" value="UniProtKB-SubCell"/>
</dbReference>
<evidence type="ECO:0000256" key="2">
    <source>
        <dbReference type="ARBA" id="ARBA00022516"/>
    </source>
</evidence>
<feature type="active site" description="Charge relay system; for autoendoproteolytic cleavage activity" evidence="12">
    <location>
        <position position="1023"/>
    </location>
</feature>
<feature type="compositionally biased region" description="Low complexity" evidence="13">
    <location>
        <begin position="406"/>
        <end position="421"/>
    </location>
</feature>
<name>U1GRT5_ENDPU</name>
<dbReference type="GO" id="GO:0005509">
    <property type="term" value="F:calcium ion binding"/>
    <property type="evidence" value="ECO:0007669"/>
    <property type="project" value="InterPro"/>
</dbReference>
<dbReference type="InterPro" id="IPR018247">
    <property type="entry name" value="EF_Hand_1_Ca_BS"/>
</dbReference>
<comment type="PTM">
    <text evidence="12">Is synthesized initially as an inactive proenzyme. Formation of the active enzyme involves a self-maturation process in which the active site pyruvoyl group is generated from an internal serine residue via an autocatalytic post-translational modification. Two non-identical subunits are generated from the proenzyme in this reaction, and the pyruvate is formed at the N-terminus of the alpha chain, which is derived from the carboxyl end of the proenzyme. The autoendoproteolytic cleavage occurs by a canonical serine protease mechanism, in which the side chain hydroxyl group of the serine supplies its oxygen atom to form the C-terminus of the beta chain, while the remainder of the serine residue undergoes an oxidative deamination to produce ammonia and the pyruvoyl prosthetic group on the alpha chain. During this reaction, the Ser that is part of the protease active site of the proenzyme becomes the pyruvoyl prosthetic group, which constitutes an essential element of the active site of the mature decarboxylase.</text>
</comment>
<feature type="compositionally biased region" description="Polar residues" evidence="13">
    <location>
        <begin position="446"/>
        <end position="457"/>
    </location>
</feature>
<feature type="active site" description="Schiff-base intermediate with substrate; via pyruvic acid; for decarboxylase activity" evidence="12">
    <location>
        <position position="1023"/>
    </location>
</feature>
<dbReference type="GeneID" id="19235882"/>
<dbReference type="GO" id="GO:0005795">
    <property type="term" value="C:Golgi stack"/>
    <property type="evidence" value="ECO:0007669"/>
    <property type="project" value="UniProtKB-UniRule"/>
</dbReference>
<feature type="domain" description="EF-hand" evidence="15">
    <location>
        <begin position="524"/>
        <end position="559"/>
    </location>
</feature>
<keyword evidence="9 12" id="KW-0456">Lyase</keyword>
<dbReference type="FunFam" id="2.60.40.150:FF:000198">
    <property type="entry name" value="Phosphatidylserine decarboxylase proenzyme 2"/>
    <property type="match status" value="1"/>
</dbReference>
<keyword evidence="10 12" id="KW-1208">Phospholipid metabolism</keyword>
<dbReference type="HOGENOM" id="CLU_002661_0_0_1"/>
<feature type="region of interest" description="Disordered" evidence="13">
    <location>
        <begin position="1078"/>
        <end position="1114"/>
    </location>
</feature>
<dbReference type="Proteomes" id="UP000019373">
    <property type="component" value="Unassembled WGS sequence"/>
</dbReference>
<evidence type="ECO:0000256" key="11">
    <source>
        <dbReference type="ARBA" id="ARBA00023317"/>
    </source>
</evidence>
<dbReference type="GO" id="GO:0010008">
    <property type="term" value="C:endosome membrane"/>
    <property type="evidence" value="ECO:0007669"/>
    <property type="project" value="UniProtKB-SubCell"/>
</dbReference>
<evidence type="ECO:0000256" key="6">
    <source>
        <dbReference type="ARBA" id="ARBA00023136"/>
    </source>
</evidence>
<keyword evidence="12" id="KW-0967">Endosome</keyword>
<feature type="domain" description="C2" evidence="14">
    <location>
        <begin position="27"/>
        <end position="142"/>
    </location>
</feature>
<dbReference type="SUPFAM" id="SSF47473">
    <property type="entry name" value="EF-hand"/>
    <property type="match status" value="1"/>
</dbReference>
<evidence type="ECO:0000259" key="14">
    <source>
        <dbReference type="PROSITE" id="PS50004"/>
    </source>
</evidence>
<evidence type="ECO:0000256" key="9">
    <source>
        <dbReference type="ARBA" id="ARBA00023239"/>
    </source>
</evidence>
<dbReference type="PANTHER" id="PTHR10067">
    <property type="entry name" value="PHOSPHATIDYLSERINE DECARBOXYLASE"/>
    <property type="match status" value="1"/>
</dbReference>
<comment type="catalytic activity">
    <reaction evidence="12">
        <text>a 1,2-diacyl-sn-glycero-3-phospho-L-serine + H(+) = a 1,2-diacyl-sn-glycero-3-phosphoethanolamine + CO2</text>
        <dbReference type="Rhea" id="RHEA:20828"/>
        <dbReference type="ChEBI" id="CHEBI:15378"/>
        <dbReference type="ChEBI" id="CHEBI:16526"/>
        <dbReference type="ChEBI" id="CHEBI:57262"/>
        <dbReference type="ChEBI" id="CHEBI:64612"/>
        <dbReference type="EC" id="4.1.1.65"/>
    </reaction>
</comment>
<comment type="cofactor">
    <cofactor evidence="12">
        <name>pyruvate</name>
        <dbReference type="ChEBI" id="CHEBI:15361"/>
    </cofactor>
    <text evidence="12">Binds 1 pyruvoyl group covalently per subunit.</text>
</comment>
<dbReference type="HAMAP" id="MF_00663">
    <property type="entry name" value="PS_decarb_PSD_B_type2"/>
    <property type="match status" value="1"/>
</dbReference>
<dbReference type="InterPro" id="IPR011992">
    <property type="entry name" value="EF-hand-dom_pair"/>
</dbReference>
<dbReference type="CDD" id="cd04039">
    <property type="entry name" value="C2_PSD"/>
    <property type="match status" value="1"/>
</dbReference>
<dbReference type="OrthoDB" id="67700at2759"/>
<evidence type="ECO:0000256" key="13">
    <source>
        <dbReference type="SAM" id="MobiDB-lite"/>
    </source>
</evidence>
<comment type="function">
    <text evidence="12">Catalyzes the formation of phosphatidylethanolamine (PtdEtn) from phosphatidylserine (PtdSer). Plays a central role in phospholipid metabolism and in the interorganelle trafficking of phosphatidylserine.</text>
</comment>
<dbReference type="CDD" id="cd04024">
    <property type="entry name" value="C2A_Synaptotagmin-like"/>
    <property type="match status" value="1"/>
</dbReference>
<keyword evidence="4" id="KW-0106">Calcium</keyword>
<dbReference type="Pfam" id="PF00168">
    <property type="entry name" value="C2"/>
    <property type="match status" value="2"/>
</dbReference>
<dbReference type="Pfam" id="PF02666">
    <property type="entry name" value="PS_Dcarbxylase"/>
    <property type="match status" value="1"/>
</dbReference>
<feature type="compositionally biased region" description="Basic and acidic residues" evidence="13">
    <location>
        <begin position="1086"/>
        <end position="1107"/>
    </location>
</feature>
<keyword evidence="17" id="KW-1185">Reference proteome</keyword>
<comment type="subunit">
    <text evidence="12">Heterodimer of a large membrane-associated beta subunit and a small pyruvoyl-containing alpha subunit. Interacts with pstB2. This interaction may be a means to structurally tether the donor membrane (ER) harboring PstB2 to acceptor membranes (Golgi/endosomes) harboring PSD2 during PtdSer transport to the site of PtdEtn synthesis.</text>
</comment>
<dbReference type="SUPFAM" id="SSF49562">
    <property type="entry name" value="C2 domain (Calcium/lipid-binding domain, CaLB)"/>
    <property type="match status" value="2"/>
</dbReference>
<feature type="active site" description="Charge relay system; for autoendoproteolytic cleavage activity" evidence="12">
    <location>
        <position position="936"/>
    </location>
</feature>
<feature type="region of interest" description="Disordered" evidence="13">
    <location>
        <begin position="382"/>
        <end position="489"/>
    </location>
</feature>
<keyword evidence="11 12" id="KW-0670">Pyruvate</keyword>
<gene>
    <name evidence="12" type="primary">PSD2</name>
    <name evidence="16" type="ORF">EPUS_00821</name>
</gene>
<keyword evidence="12" id="KW-0333">Golgi apparatus</keyword>
<dbReference type="InterPro" id="IPR003817">
    <property type="entry name" value="PS_Dcarbxylase"/>
</dbReference>
<feature type="region of interest" description="Disordered" evidence="13">
    <location>
        <begin position="11"/>
        <end position="39"/>
    </location>
</feature>
<dbReference type="FunFam" id="1.10.238.10:FF:000445">
    <property type="entry name" value="Phosphatidylserine decarboxylase proenzyme 2"/>
    <property type="match status" value="1"/>
</dbReference>
<feature type="chain" id="PRO_5023278250" description="Phosphatidylserine decarboxylase 2 alpha chain" evidence="12">
    <location>
        <begin position="1023"/>
        <end position="1114"/>
    </location>
</feature>
<comment type="domain">
    <text evidence="12">The C2 domains have an essential, but non-catalytic function. They may facilitate interactions with other proteins and are required for lipid transport function.</text>
</comment>
<evidence type="ECO:0000256" key="8">
    <source>
        <dbReference type="ARBA" id="ARBA00023209"/>
    </source>
</evidence>
<feature type="compositionally biased region" description="Polar residues" evidence="13">
    <location>
        <begin position="470"/>
        <end position="484"/>
    </location>
</feature>
<dbReference type="InterPro" id="IPR035892">
    <property type="entry name" value="C2_domain_sf"/>
</dbReference>
<feature type="region of interest" description="Disordered" evidence="13">
    <location>
        <begin position="193"/>
        <end position="252"/>
    </location>
</feature>
<dbReference type="eggNOG" id="KOG2419">
    <property type="taxonomic scope" value="Eukaryota"/>
</dbReference>
<evidence type="ECO:0000256" key="12">
    <source>
        <dbReference type="HAMAP-Rule" id="MF_03209"/>
    </source>
</evidence>
<dbReference type="InterPro" id="IPR002048">
    <property type="entry name" value="EF_hand_dom"/>
</dbReference>
<dbReference type="EMBL" id="KE720872">
    <property type="protein sequence ID" value="ERF74691.1"/>
    <property type="molecule type" value="Genomic_DNA"/>
</dbReference>
<dbReference type="InterPro" id="IPR033177">
    <property type="entry name" value="PSD-B"/>
</dbReference>
<dbReference type="AlphaFoldDB" id="U1GRT5"/>
<dbReference type="NCBIfam" id="TIGR00163">
    <property type="entry name" value="PS_decarb"/>
    <property type="match status" value="1"/>
</dbReference>
<dbReference type="InterPro" id="IPR000008">
    <property type="entry name" value="C2_dom"/>
</dbReference>
<evidence type="ECO:0000256" key="10">
    <source>
        <dbReference type="ARBA" id="ARBA00023264"/>
    </source>
</evidence>
<dbReference type="PANTHER" id="PTHR10067:SF17">
    <property type="entry name" value="PHOSPHATIDYLSERINE DECARBOXYLASE PROENZYME 2"/>
    <property type="match status" value="1"/>
</dbReference>
<feature type="modified residue" description="Pyruvic acid (Ser); by autocatalysis" evidence="12">
    <location>
        <position position="1023"/>
    </location>
</feature>
<feature type="domain" description="C2" evidence="14">
    <location>
        <begin position="258"/>
        <end position="381"/>
    </location>
</feature>
<dbReference type="SMART" id="SM00239">
    <property type="entry name" value="C2"/>
    <property type="match status" value="2"/>
</dbReference>
<comment type="similarity">
    <text evidence="12">Belongs to the phosphatidylserine decarboxylase family. PSD-B subfamily. Eukaryotic type II sub-subfamily.</text>
</comment>
<comment type="subcellular location">
    <subcellularLocation>
        <location evidence="12">Golgi apparatus membrane</location>
        <topology evidence="12">Peripheral membrane protein</topology>
        <orientation evidence="12">Cytoplasmic side</orientation>
    </subcellularLocation>
    <subcellularLocation>
        <location evidence="12">Endosome membrane</location>
        <topology evidence="12">Peripheral membrane protein</topology>
        <orientation evidence="12">Cytoplasmic side</orientation>
    </subcellularLocation>
</comment>
<evidence type="ECO:0000259" key="15">
    <source>
        <dbReference type="PROSITE" id="PS50222"/>
    </source>
</evidence>
<feature type="site" description="Cleavage (non-hydrolytic); by autocatalysis" evidence="12">
    <location>
        <begin position="1022"/>
        <end position="1023"/>
    </location>
</feature>
<dbReference type="PROSITE" id="PS00018">
    <property type="entry name" value="EF_HAND_1"/>
    <property type="match status" value="1"/>
</dbReference>
<evidence type="ECO:0000256" key="5">
    <source>
        <dbReference type="ARBA" id="ARBA00023098"/>
    </source>
</evidence>
<dbReference type="GO" id="GO:0004609">
    <property type="term" value="F:phosphatidylserine decarboxylase activity"/>
    <property type="evidence" value="ECO:0007669"/>
    <property type="project" value="UniProtKB-UniRule"/>
</dbReference>
<evidence type="ECO:0000256" key="7">
    <source>
        <dbReference type="ARBA" id="ARBA00023145"/>
    </source>
</evidence>
<dbReference type="PROSITE" id="PS50222">
    <property type="entry name" value="EF_HAND_2"/>
    <property type="match status" value="1"/>
</dbReference>
<sequence length="1114" mass="124495">MVRIGLTHRISNHLSSRGGNGSIDHSRSGSPTRQASVGDSKPLTLKVNVIKGRNLAAKDRGGTSDPYLVVTLGSAKQSTPTINKTLNPEWKTCFDMPLTGVPLVECICWDRDRFGKDYMGEFDIAVEDIFADGQLHQEPKWFQLKSRRKGGKKSSEVSGEVQIQFSLIDAANPTASPEEIYLKFRSTILAADGDSDEGLSPMPSHEGNVDQDSDADNDDGDAVDQTGKDEETSDETEDQTKPDLEKKKKKRKLKMLRRKSRAIRAYEFTGKDSDVSGIIFLEIVKITDLPPEKNMTRTSFDMDPFVVTALGRKVMRTKVVRHNLNPVYNEKMVLQVMRHETAYSIYFSVMDRDTLTGNDFIASTNFPVQRLVAAAPEADPATGLYRLPEPVESSPALPKENRSRFRLPLSRSASSSSLSKLTRPALKSNNSQNSLSSSSQLDLQDRQTTSLAPTNIAPTSTPSEPPSFPRMNSSGEGEAAQQNPEDPDLLPLVIPLTLKNKERWEDKHFPELYITAKYLPYRALRQQFWRAMLKQYDADDSGRVSKIELTAMLDTLGSTLKESTIDSFFHRFAEENESADSLDLTFDQAVICLEEQLLKATQKATIRQKINGLGHHIREATLANGEHENGLKTKAEGNKHDSTNVEPDRSAIPVIDQDSTGKLGEEGHLLDEDDLADEGGEEHVIEIRECPLCHQPRMGKRSDADIITHIATCASTDWRQVNNLVMGGFVTSSQAQRKWYSKVITKISYGGYKLGANSANILVQDRITGQINEERMSVYVRLGIRLLYKAMGSREMEKKRIRKMLRSLSYKQGRKYDDPASASQIEAFIAFHQLDMSEVLLPLEQFRTFNEFFYRALKPNARPSSAPDDPRVIVSPADSRTVVFDRMDDATRIWVKGRDYSVDKLLGDAYPLDAKRYKNGALGIFRLAPQDYHRFHIPVDGTLGTPKLIEGEYYTVNPMAIRSALDVYGENVRVIVPIDSVAHGRVMYICIGAMMVGSTVITRKAGEKVRRAEELGYFKFGGSTILLLFEPGSMKFDDDLIENSNGALETLVRQSPAEFDSETDIFQVRVGMSIGHHPSAGPFTPDMKKNEENITIEDRQEAKRRIEGSLAPEA</sequence>
<dbReference type="PROSITE" id="PS50004">
    <property type="entry name" value="C2"/>
    <property type="match status" value="2"/>
</dbReference>
<keyword evidence="3 12" id="KW-0210">Decarboxylase</keyword>
<dbReference type="GO" id="GO:0016540">
    <property type="term" value="P:protein autoprocessing"/>
    <property type="evidence" value="ECO:0007669"/>
    <property type="project" value="UniProtKB-UniRule"/>
</dbReference>
<dbReference type="InterPro" id="IPR033179">
    <property type="entry name" value="PSD_type2_pro"/>
</dbReference>
<feature type="compositionally biased region" description="Acidic residues" evidence="13">
    <location>
        <begin position="209"/>
        <end position="222"/>
    </location>
</feature>
<evidence type="ECO:0000256" key="4">
    <source>
        <dbReference type="ARBA" id="ARBA00022837"/>
    </source>
</evidence>
<dbReference type="Gene3D" id="1.10.238.10">
    <property type="entry name" value="EF-hand"/>
    <property type="match status" value="1"/>
</dbReference>
<organism evidence="16 17">
    <name type="scientific">Endocarpon pusillum (strain Z07020 / HMAS-L-300199)</name>
    <name type="common">Lichen-forming fungus</name>
    <dbReference type="NCBI Taxonomy" id="1263415"/>
    <lineage>
        <taxon>Eukaryota</taxon>
        <taxon>Fungi</taxon>
        <taxon>Dikarya</taxon>
        <taxon>Ascomycota</taxon>
        <taxon>Pezizomycotina</taxon>
        <taxon>Eurotiomycetes</taxon>
        <taxon>Chaetothyriomycetidae</taxon>
        <taxon>Verrucariales</taxon>
        <taxon>Verrucariaceae</taxon>
        <taxon>Endocarpon</taxon>
    </lineage>
</organism>
<feature type="compositionally biased region" description="Polar residues" evidence="13">
    <location>
        <begin position="28"/>
        <end position="37"/>
    </location>
</feature>
<keyword evidence="7 12" id="KW-0865">Zymogen</keyword>
<keyword evidence="2 12" id="KW-0444">Lipid biosynthesis</keyword>
<evidence type="ECO:0000313" key="16">
    <source>
        <dbReference type="EMBL" id="ERF74691.1"/>
    </source>
</evidence>
<keyword evidence="6 12" id="KW-0472">Membrane</keyword>
<protein>
    <recommendedName>
        <fullName evidence="12">Phosphatidylserine decarboxylase proenzyme 2</fullName>
        <ecNumber evidence="12">4.1.1.65</ecNumber>
    </recommendedName>
    <component>
        <recommendedName>
            <fullName evidence="12">Phosphatidylserine decarboxylase 2 beta chain</fullName>
        </recommendedName>
    </component>
    <component>
        <recommendedName>
            <fullName evidence="12">Phosphatidylserine decarboxylase 2 alpha chain</fullName>
        </recommendedName>
    </component>
</protein>
<accession>U1GRT5</accession>
<dbReference type="Gene3D" id="2.60.40.150">
    <property type="entry name" value="C2 domain"/>
    <property type="match status" value="2"/>
</dbReference>
<evidence type="ECO:0000256" key="1">
    <source>
        <dbReference type="ARBA" id="ARBA00005189"/>
    </source>
</evidence>